<dbReference type="HAMAP" id="MF_00758">
    <property type="entry name" value="UPF0301"/>
    <property type="match status" value="1"/>
</dbReference>
<organism evidence="3 4">
    <name type="scientific">Tenacibaculum adriaticum</name>
    <dbReference type="NCBI Taxonomy" id="413713"/>
    <lineage>
        <taxon>Bacteria</taxon>
        <taxon>Pseudomonadati</taxon>
        <taxon>Bacteroidota</taxon>
        <taxon>Flavobacteriia</taxon>
        <taxon>Flavobacteriales</taxon>
        <taxon>Flavobacteriaceae</taxon>
        <taxon>Tenacibaculum</taxon>
    </lineage>
</organism>
<dbReference type="PANTHER" id="PTHR30327">
    <property type="entry name" value="UNCHARACTERIZED PROTEIN YQGE"/>
    <property type="match status" value="1"/>
</dbReference>
<dbReference type="SUPFAM" id="SSF143456">
    <property type="entry name" value="VC0467-like"/>
    <property type="match status" value="1"/>
</dbReference>
<evidence type="ECO:0000256" key="1">
    <source>
        <dbReference type="ARBA" id="ARBA00009600"/>
    </source>
</evidence>
<dbReference type="Pfam" id="PF02622">
    <property type="entry name" value="DUF179"/>
    <property type="match status" value="1"/>
</dbReference>
<dbReference type="AlphaFoldDB" id="A0A5S5DPH6"/>
<dbReference type="Gene3D" id="3.40.1740.10">
    <property type="entry name" value="VC0467-like"/>
    <property type="match status" value="1"/>
</dbReference>
<dbReference type="RefSeq" id="WP_148871037.1">
    <property type="nucleotide sequence ID" value="NZ_VNIA01000006.1"/>
</dbReference>
<evidence type="ECO:0000313" key="4">
    <source>
        <dbReference type="Proteomes" id="UP000323136"/>
    </source>
</evidence>
<dbReference type="InterPro" id="IPR003774">
    <property type="entry name" value="AlgH-like"/>
</dbReference>
<keyword evidence="4" id="KW-1185">Reference proteome</keyword>
<dbReference type="PANTHER" id="PTHR30327:SF1">
    <property type="entry name" value="UPF0301 PROTEIN YQGE"/>
    <property type="match status" value="1"/>
</dbReference>
<gene>
    <name evidence="3" type="ORF">C7447_10631</name>
</gene>
<sequence>MVALKPEKGRLLIAEPSILNDDSFKRSIILLTEHSKDSTVGFILNKPLEYILSDLIPDIDCNFTVYQGGPVEQDNLYFVHRVPDLLTDSIKVAEGIYWGGNFNQLKELLSENKLENTDIRFFLGYSGWSTDQLDNELDTNSWFVSKNDYENIFSVDEETIWKNKLLQKGGKYKIWANAPGDVQMN</sequence>
<dbReference type="OrthoDB" id="9807486at2"/>
<proteinExistence type="inferred from homology"/>
<name>A0A5S5DPH6_9FLAO</name>
<comment type="caution">
    <text evidence="3">The sequence shown here is derived from an EMBL/GenBank/DDBJ whole genome shotgun (WGS) entry which is preliminary data.</text>
</comment>
<reference evidence="3 4" key="1">
    <citation type="submission" date="2019-07" db="EMBL/GenBank/DDBJ databases">
        <title>Genomic Encyclopedia of Type Strains, Phase IV (KMG-IV): sequencing the most valuable type-strain genomes for metagenomic binning, comparative biology and taxonomic classification.</title>
        <authorList>
            <person name="Goeker M."/>
        </authorList>
    </citation>
    <scope>NUCLEOTIDE SEQUENCE [LARGE SCALE GENOMIC DNA]</scope>
    <source>
        <strain evidence="3 4">DSM 18961</strain>
    </source>
</reference>
<dbReference type="EMBL" id="VNIA01000006">
    <property type="protein sequence ID" value="TYP96732.1"/>
    <property type="molecule type" value="Genomic_DNA"/>
</dbReference>
<evidence type="ECO:0000256" key="2">
    <source>
        <dbReference type="HAMAP-Rule" id="MF_00758"/>
    </source>
</evidence>
<dbReference type="Proteomes" id="UP000323136">
    <property type="component" value="Unassembled WGS sequence"/>
</dbReference>
<accession>A0A5S5DPH6</accession>
<dbReference type="GO" id="GO:0005829">
    <property type="term" value="C:cytosol"/>
    <property type="evidence" value="ECO:0007669"/>
    <property type="project" value="TreeGrafter"/>
</dbReference>
<comment type="similarity">
    <text evidence="1 2">Belongs to the UPF0301 (AlgH) family.</text>
</comment>
<evidence type="ECO:0000313" key="3">
    <source>
        <dbReference type="EMBL" id="TYP96732.1"/>
    </source>
</evidence>
<protein>
    <recommendedName>
        <fullName evidence="2">UPF0301 protein C7447_10631</fullName>
    </recommendedName>
</protein>